<proteinExistence type="predicted"/>
<evidence type="ECO:0000313" key="2">
    <source>
        <dbReference type="EMBL" id="THV07405.1"/>
    </source>
</evidence>
<sequence>MVDNVITIVLRLSRRNSVSILGARPIPSTQRSEPISVSSFASAVSRVVYCILAQENRMNIQTVRQEAMERCSYGPLWVSRGFCEATTMEYKIQGAAEIFQSEHQKDISEAFWLMELQGPNSIPQVDEEDLGSGRTAYLRKEGRSPTYGSR</sequence>
<dbReference type="AlphaFoldDB" id="A0A4S8MW73"/>
<evidence type="ECO:0000256" key="1">
    <source>
        <dbReference type="SAM" id="MobiDB-lite"/>
    </source>
</evidence>
<keyword evidence="3" id="KW-1185">Reference proteome</keyword>
<feature type="region of interest" description="Disordered" evidence="1">
    <location>
        <begin position="123"/>
        <end position="150"/>
    </location>
</feature>
<name>A0A4S8MW73_DENBC</name>
<dbReference type="EMBL" id="ML179038">
    <property type="protein sequence ID" value="THV07405.1"/>
    <property type="molecule type" value="Genomic_DNA"/>
</dbReference>
<accession>A0A4S8MW73</accession>
<organism evidence="2 3">
    <name type="scientific">Dendrothele bispora (strain CBS 962.96)</name>
    <dbReference type="NCBI Taxonomy" id="1314807"/>
    <lineage>
        <taxon>Eukaryota</taxon>
        <taxon>Fungi</taxon>
        <taxon>Dikarya</taxon>
        <taxon>Basidiomycota</taxon>
        <taxon>Agaricomycotina</taxon>
        <taxon>Agaricomycetes</taxon>
        <taxon>Agaricomycetidae</taxon>
        <taxon>Agaricales</taxon>
        <taxon>Agaricales incertae sedis</taxon>
        <taxon>Dendrothele</taxon>
    </lineage>
</organism>
<reference evidence="2 3" key="1">
    <citation type="journal article" date="2019" name="Nat. Ecol. Evol.">
        <title>Megaphylogeny resolves global patterns of mushroom evolution.</title>
        <authorList>
            <person name="Varga T."/>
            <person name="Krizsan K."/>
            <person name="Foldi C."/>
            <person name="Dima B."/>
            <person name="Sanchez-Garcia M."/>
            <person name="Sanchez-Ramirez S."/>
            <person name="Szollosi G.J."/>
            <person name="Szarkandi J.G."/>
            <person name="Papp V."/>
            <person name="Albert L."/>
            <person name="Andreopoulos W."/>
            <person name="Angelini C."/>
            <person name="Antonin V."/>
            <person name="Barry K.W."/>
            <person name="Bougher N.L."/>
            <person name="Buchanan P."/>
            <person name="Buyck B."/>
            <person name="Bense V."/>
            <person name="Catcheside P."/>
            <person name="Chovatia M."/>
            <person name="Cooper J."/>
            <person name="Damon W."/>
            <person name="Desjardin D."/>
            <person name="Finy P."/>
            <person name="Geml J."/>
            <person name="Haridas S."/>
            <person name="Hughes K."/>
            <person name="Justo A."/>
            <person name="Karasinski D."/>
            <person name="Kautmanova I."/>
            <person name="Kiss B."/>
            <person name="Kocsube S."/>
            <person name="Kotiranta H."/>
            <person name="LaButti K.M."/>
            <person name="Lechner B.E."/>
            <person name="Liimatainen K."/>
            <person name="Lipzen A."/>
            <person name="Lukacs Z."/>
            <person name="Mihaltcheva S."/>
            <person name="Morgado L.N."/>
            <person name="Niskanen T."/>
            <person name="Noordeloos M.E."/>
            <person name="Ohm R.A."/>
            <person name="Ortiz-Santana B."/>
            <person name="Ovrebo C."/>
            <person name="Racz N."/>
            <person name="Riley R."/>
            <person name="Savchenko A."/>
            <person name="Shiryaev A."/>
            <person name="Soop K."/>
            <person name="Spirin V."/>
            <person name="Szebenyi C."/>
            <person name="Tomsovsky M."/>
            <person name="Tulloss R.E."/>
            <person name="Uehling J."/>
            <person name="Grigoriev I.V."/>
            <person name="Vagvolgyi C."/>
            <person name="Papp T."/>
            <person name="Martin F.M."/>
            <person name="Miettinen O."/>
            <person name="Hibbett D.S."/>
            <person name="Nagy L.G."/>
        </authorList>
    </citation>
    <scope>NUCLEOTIDE SEQUENCE [LARGE SCALE GENOMIC DNA]</scope>
    <source>
        <strain evidence="2 3">CBS 962.96</strain>
    </source>
</reference>
<gene>
    <name evidence="2" type="ORF">K435DRAFT_332950</name>
</gene>
<dbReference type="Proteomes" id="UP000297245">
    <property type="component" value="Unassembled WGS sequence"/>
</dbReference>
<protein>
    <submittedName>
        <fullName evidence="2">Uncharacterized protein</fullName>
    </submittedName>
</protein>
<evidence type="ECO:0000313" key="3">
    <source>
        <dbReference type="Proteomes" id="UP000297245"/>
    </source>
</evidence>